<dbReference type="EMBL" id="JAGILA010000007">
    <property type="protein sequence ID" value="MBP2238138.1"/>
    <property type="molecule type" value="Genomic_DNA"/>
</dbReference>
<organism evidence="10 11">
    <name type="scientific">Sinorhizobium kostiense</name>
    <dbReference type="NCBI Taxonomy" id="76747"/>
    <lineage>
        <taxon>Bacteria</taxon>
        <taxon>Pseudomonadati</taxon>
        <taxon>Pseudomonadota</taxon>
        <taxon>Alphaproteobacteria</taxon>
        <taxon>Hyphomicrobiales</taxon>
        <taxon>Rhizobiaceae</taxon>
        <taxon>Sinorhizobium/Ensifer group</taxon>
        <taxon>Sinorhizobium</taxon>
    </lineage>
</organism>
<evidence type="ECO:0000313" key="11">
    <source>
        <dbReference type="Proteomes" id="UP000730739"/>
    </source>
</evidence>
<dbReference type="Gene3D" id="3.20.20.70">
    <property type="entry name" value="Aldolase class I"/>
    <property type="match status" value="1"/>
</dbReference>
<evidence type="ECO:0000256" key="2">
    <source>
        <dbReference type="ARBA" id="ARBA00022691"/>
    </source>
</evidence>
<reference evidence="10 11" key="1">
    <citation type="submission" date="2021-03" db="EMBL/GenBank/DDBJ databases">
        <title>Genomic Encyclopedia of Type Strains, Phase IV (KMG-IV): sequencing the most valuable type-strain genomes for metagenomic binning, comparative biology and taxonomic classification.</title>
        <authorList>
            <person name="Goeker M."/>
        </authorList>
    </citation>
    <scope>NUCLEOTIDE SEQUENCE [LARGE SCALE GENOMIC DNA]</scope>
    <source>
        <strain evidence="10 11">DSM 13372</strain>
    </source>
</reference>
<dbReference type="PANTHER" id="PTHR11228">
    <property type="entry name" value="RADICAL SAM DOMAIN PROTEIN"/>
    <property type="match status" value="1"/>
</dbReference>
<proteinExistence type="inferred from homology"/>
<comment type="caution">
    <text evidence="10">The sequence shown here is derived from an EMBL/GenBank/DDBJ whole genome shotgun (WGS) entry which is preliminary data.</text>
</comment>
<dbReference type="PANTHER" id="PTHR11228:SF7">
    <property type="entry name" value="PQQA PEPTIDE CYCLASE"/>
    <property type="match status" value="1"/>
</dbReference>
<name>A0ABS4R5H2_9HYPH</name>
<evidence type="ECO:0000256" key="7">
    <source>
        <dbReference type="ARBA" id="ARBA00023014"/>
    </source>
</evidence>
<keyword evidence="1 8" id="KW-0004">4Fe-4S</keyword>
<evidence type="ECO:0000256" key="3">
    <source>
        <dbReference type="ARBA" id="ARBA00022723"/>
    </source>
</evidence>
<evidence type="ECO:0000259" key="9">
    <source>
        <dbReference type="PROSITE" id="PS51918"/>
    </source>
</evidence>
<evidence type="ECO:0000313" key="10">
    <source>
        <dbReference type="EMBL" id="MBP2238138.1"/>
    </source>
</evidence>
<dbReference type="InterPro" id="IPR058240">
    <property type="entry name" value="rSAM_sf"/>
</dbReference>
<comment type="pathway">
    <text evidence="8">Cofactor biosynthesis; pyrroloquinoline quinone biosynthesis.</text>
</comment>
<evidence type="ECO:0000256" key="6">
    <source>
        <dbReference type="ARBA" id="ARBA00023004"/>
    </source>
</evidence>
<protein>
    <recommendedName>
        <fullName evidence="8">PqqA peptide cyclase</fullName>
        <ecNumber evidence="8">1.21.98.4</ecNumber>
    </recommendedName>
    <alternativeName>
        <fullName evidence="8">Coenzyme PQQ synthesis protein E</fullName>
    </alternativeName>
</protein>
<dbReference type="SFLD" id="SFLDF00280">
    <property type="entry name" value="coenzyme_PQQ_synthesis_protein"/>
    <property type="match status" value="1"/>
</dbReference>
<keyword evidence="11" id="KW-1185">Reference proteome</keyword>
<keyword evidence="5 8" id="KW-0560">Oxidoreductase</keyword>
<dbReference type="Pfam" id="PF04055">
    <property type="entry name" value="Radical_SAM"/>
    <property type="match status" value="1"/>
</dbReference>
<dbReference type="InterPro" id="IPR023885">
    <property type="entry name" value="4Fe4S-binding_SPASM_dom"/>
</dbReference>
<evidence type="ECO:0000256" key="5">
    <source>
        <dbReference type="ARBA" id="ARBA00023002"/>
    </source>
</evidence>
<dbReference type="InterPro" id="IPR006638">
    <property type="entry name" value="Elp3/MiaA/NifB-like_rSAM"/>
</dbReference>
<dbReference type="InterPro" id="IPR011843">
    <property type="entry name" value="PQQ_synth_PqqE_bac"/>
</dbReference>
<dbReference type="Pfam" id="PF13186">
    <property type="entry name" value="SPASM"/>
    <property type="match status" value="1"/>
</dbReference>
<accession>A0ABS4R5H2</accession>
<evidence type="ECO:0000256" key="1">
    <source>
        <dbReference type="ARBA" id="ARBA00022485"/>
    </source>
</evidence>
<dbReference type="InterPro" id="IPR013785">
    <property type="entry name" value="Aldolase_TIM"/>
</dbReference>
<dbReference type="SFLD" id="SFLDS00029">
    <property type="entry name" value="Radical_SAM"/>
    <property type="match status" value="1"/>
</dbReference>
<evidence type="ECO:0000256" key="4">
    <source>
        <dbReference type="ARBA" id="ARBA00022905"/>
    </source>
</evidence>
<gene>
    <name evidence="8" type="primary">pqqE</name>
    <name evidence="10" type="ORF">J2Z31_004665</name>
</gene>
<dbReference type="CDD" id="cd01335">
    <property type="entry name" value="Radical_SAM"/>
    <property type="match status" value="1"/>
</dbReference>
<dbReference type="InterPro" id="IPR017200">
    <property type="entry name" value="PqqE-like"/>
</dbReference>
<feature type="binding site" evidence="8">
    <location>
        <position position="28"/>
    </location>
    <ligand>
        <name>[4Fe-4S] cluster</name>
        <dbReference type="ChEBI" id="CHEBI:49883"/>
        <note>4Fe-4S-S-AdoMet</note>
    </ligand>
</feature>
<dbReference type="Proteomes" id="UP000730739">
    <property type="component" value="Unassembled WGS sequence"/>
</dbReference>
<keyword evidence="7 8" id="KW-0411">Iron-sulfur</keyword>
<keyword evidence="2 8" id="KW-0949">S-adenosyl-L-methionine</keyword>
<keyword evidence="6 8" id="KW-0408">Iron</keyword>
<dbReference type="EC" id="1.21.98.4" evidence="8"/>
<dbReference type="NCBIfam" id="TIGR02109">
    <property type="entry name" value="PQQ_syn_pqqE"/>
    <property type="match status" value="1"/>
</dbReference>
<dbReference type="NCBIfam" id="TIGR04085">
    <property type="entry name" value="rSAM_more_4Fe4S"/>
    <property type="match status" value="1"/>
</dbReference>
<dbReference type="RefSeq" id="WP_209604892.1">
    <property type="nucleotide sequence ID" value="NZ_JAGILA010000007.1"/>
</dbReference>
<dbReference type="PROSITE" id="PS51918">
    <property type="entry name" value="RADICAL_SAM"/>
    <property type="match status" value="1"/>
</dbReference>
<comment type="function">
    <text evidence="8">Catalyzes the cross-linking of a glutamate residue and a tyrosine residue in the PqqA protein as part of the biosynthesis of pyrroloquinoline quinone (PQQ).</text>
</comment>
<feature type="domain" description="Radical SAM core" evidence="9">
    <location>
        <begin position="10"/>
        <end position="227"/>
    </location>
</feature>
<dbReference type="CDD" id="cd21119">
    <property type="entry name" value="SPASM_PqqE"/>
    <property type="match status" value="1"/>
</dbReference>
<dbReference type="PIRSF" id="PIRSF037420">
    <property type="entry name" value="PQQ_syn_pqqE"/>
    <property type="match status" value="1"/>
</dbReference>
<dbReference type="SFLD" id="SFLDG01067">
    <property type="entry name" value="SPASM/twitch_domain_containing"/>
    <property type="match status" value="1"/>
</dbReference>
<dbReference type="SFLD" id="SFLDG01386">
    <property type="entry name" value="main_SPASM_domain-containing"/>
    <property type="match status" value="1"/>
</dbReference>
<comment type="catalytic activity">
    <reaction evidence="8">
        <text>[PQQ precursor protein] + S-adenosyl-L-methionine = E-Y cross-linked-[PQQ precursor protein] + 5'-deoxyadenosine + L-methionine + H(+)</text>
        <dbReference type="Rhea" id="RHEA:56836"/>
        <dbReference type="Rhea" id="RHEA-COMP:14800"/>
        <dbReference type="Rhea" id="RHEA-COMP:14801"/>
        <dbReference type="ChEBI" id="CHEBI:15378"/>
        <dbReference type="ChEBI" id="CHEBI:17319"/>
        <dbReference type="ChEBI" id="CHEBI:57844"/>
        <dbReference type="ChEBI" id="CHEBI:59789"/>
        <dbReference type="ChEBI" id="CHEBI:141026"/>
        <dbReference type="ChEBI" id="CHEBI:141027"/>
        <dbReference type="EC" id="1.21.98.4"/>
    </reaction>
</comment>
<dbReference type="SMART" id="SM00729">
    <property type="entry name" value="Elp3"/>
    <property type="match status" value="1"/>
</dbReference>
<comment type="similarity">
    <text evidence="8">Belongs to the radical SAM superfamily. PqqE family.</text>
</comment>
<keyword evidence="4 8" id="KW-0884">PQQ biosynthesis</keyword>
<dbReference type="InterPro" id="IPR050377">
    <property type="entry name" value="Radical_SAM_PqqE_MftC-like"/>
</dbReference>
<dbReference type="SUPFAM" id="SSF102114">
    <property type="entry name" value="Radical SAM enzymes"/>
    <property type="match status" value="1"/>
</dbReference>
<evidence type="ECO:0000256" key="8">
    <source>
        <dbReference type="HAMAP-Rule" id="MF_00660"/>
    </source>
</evidence>
<dbReference type="HAMAP" id="MF_00660">
    <property type="entry name" value="PqqE"/>
    <property type="match status" value="1"/>
</dbReference>
<feature type="binding site" evidence="8">
    <location>
        <position position="24"/>
    </location>
    <ligand>
        <name>[4Fe-4S] cluster</name>
        <dbReference type="ChEBI" id="CHEBI:49883"/>
        <note>4Fe-4S-S-AdoMet</note>
    </ligand>
</feature>
<feature type="binding site" evidence="8">
    <location>
        <position position="31"/>
    </location>
    <ligand>
        <name>[4Fe-4S] cluster</name>
        <dbReference type="ChEBI" id="CHEBI:49883"/>
        <note>4Fe-4S-S-AdoMet</note>
    </ligand>
</feature>
<comment type="subunit">
    <text evidence="8">Interacts with PqqD. The interaction is necessary for activity of PqqE.</text>
</comment>
<dbReference type="InterPro" id="IPR007197">
    <property type="entry name" value="rSAM"/>
</dbReference>
<sequence>MSDAIKIPRVPPPMAMLAELTHRCPLACPYCSNPTELTGADEELSTAEWISVFRQAAALGVLHVHLSGGEPAARGDLVELTRAAATLGLYTNLITSGLGLTEARVNSLADAGLEHVQLSIQGVSPESADRIGGYGGGYNRKIAVAGWVANAGMPLTINAVCHRLNMDEIEAMIELAIGLKARRIEVATVQFHGWAERNKAALLPTREQAEQATRTVAEARERYRGTLVIDYVPADYHSKYPKACMGGWGRIGMNVTPSGRVLPCHAAETIPSLSFETVRESSLAKIWYEGGAFNAYRGEDWMPELCRNCERKAVDFGGCRCQAMALAGDASATDPVCIRSPLRDDLTLEANAFSVASQADFIYRGRASKT</sequence>
<keyword evidence="3 8" id="KW-0479">Metal-binding</keyword>
<comment type="cofactor">
    <cofactor evidence="8">
        <name>[4Fe-4S] cluster</name>
        <dbReference type="ChEBI" id="CHEBI:49883"/>
    </cofactor>
    <text evidence="8">Binds 1 [4Fe-4S] cluster. The cluster is coordinated with 3 cysteines and an exchangeable S-adenosyl-L-methionine.</text>
</comment>